<name>A0ABU0J474_9HYPH</name>
<gene>
    <name evidence="2" type="ORF">QO011_001420</name>
</gene>
<keyword evidence="3" id="KW-1185">Reference proteome</keyword>
<feature type="compositionally biased region" description="Basic residues" evidence="1">
    <location>
        <begin position="103"/>
        <end position="119"/>
    </location>
</feature>
<proteinExistence type="predicted"/>
<protein>
    <submittedName>
        <fullName evidence="2">Uncharacterized protein</fullName>
    </submittedName>
</protein>
<feature type="compositionally biased region" description="Basic and acidic residues" evidence="1">
    <location>
        <begin position="72"/>
        <end position="85"/>
    </location>
</feature>
<accession>A0ABU0J474</accession>
<dbReference type="Proteomes" id="UP001242480">
    <property type="component" value="Unassembled WGS sequence"/>
</dbReference>
<organism evidence="2 3">
    <name type="scientific">Labrys wisconsinensis</name>
    <dbReference type="NCBI Taxonomy" id="425677"/>
    <lineage>
        <taxon>Bacteria</taxon>
        <taxon>Pseudomonadati</taxon>
        <taxon>Pseudomonadota</taxon>
        <taxon>Alphaproteobacteria</taxon>
        <taxon>Hyphomicrobiales</taxon>
        <taxon>Xanthobacteraceae</taxon>
        <taxon>Labrys</taxon>
    </lineage>
</organism>
<evidence type="ECO:0000313" key="2">
    <source>
        <dbReference type="EMBL" id="MDQ0468420.1"/>
    </source>
</evidence>
<comment type="caution">
    <text evidence="2">The sequence shown here is derived from an EMBL/GenBank/DDBJ whole genome shotgun (WGS) entry which is preliminary data.</text>
</comment>
<reference evidence="2 3" key="1">
    <citation type="submission" date="2023-07" db="EMBL/GenBank/DDBJ databases">
        <title>Genomic Encyclopedia of Type Strains, Phase IV (KMG-IV): sequencing the most valuable type-strain genomes for metagenomic binning, comparative biology and taxonomic classification.</title>
        <authorList>
            <person name="Goeker M."/>
        </authorList>
    </citation>
    <scope>NUCLEOTIDE SEQUENCE [LARGE SCALE GENOMIC DNA]</scope>
    <source>
        <strain evidence="2 3">DSM 19619</strain>
    </source>
</reference>
<dbReference type="EMBL" id="JAUSVX010000002">
    <property type="protein sequence ID" value="MDQ0468420.1"/>
    <property type="molecule type" value="Genomic_DNA"/>
</dbReference>
<evidence type="ECO:0000313" key="3">
    <source>
        <dbReference type="Proteomes" id="UP001242480"/>
    </source>
</evidence>
<evidence type="ECO:0000256" key="1">
    <source>
        <dbReference type="SAM" id="MobiDB-lite"/>
    </source>
</evidence>
<sequence length="119" mass="13305">MLAQYGKYRVDDGARLAHHVAVPEAQDAEALRLEEVASPLVMSAFGFETVLLAVDLDDQLCLQGYEVNDIRPDRGLPAKVPDRRRQVVPQRPPKPLLGLSRPSPHRSRVAPSLHIRRRA</sequence>
<feature type="region of interest" description="Disordered" evidence="1">
    <location>
        <begin position="72"/>
        <end position="119"/>
    </location>
</feature>